<keyword evidence="3" id="KW-1185">Reference proteome</keyword>
<evidence type="ECO:0000313" key="2">
    <source>
        <dbReference type="EMBL" id="MBB2150547.1"/>
    </source>
</evidence>
<feature type="signal peptide" evidence="1">
    <location>
        <begin position="1"/>
        <end position="23"/>
    </location>
</feature>
<name>A0ABR6EZ73_9SPHI</name>
<protein>
    <submittedName>
        <fullName evidence="2">Uncharacterized protein</fullName>
    </submittedName>
</protein>
<dbReference type="Proteomes" id="UP000636110">
    <property type="component" value="Unassembled WGS sequence"/>
</dbReference>
<evidence type="ECO:0000256" key="1">
    <source>
        <dbReference type="SAM" id="SignalP"/>
    </source>
</evidence>
<proteinExistence type="predicted"/>
<sequence>MKRFICLVLLSILVQSFTFDVYAQKDQDNYRVIFDTPSINETGNVPIGNGSLG</sequence>
<comment type="caution">
    <text evidence="2">The sequence shown here is derived from an EMBL/GenBank/DDBJ whole genome shotgun (WGS) entry which is preliminary data.</text>
</comment>
<dbReference type="RefSeq" id="WP_182959597.1">
    <property type="nucleotide sequence ID" value="NZ_WNXC01000006.1"/>
</dbReference>
<keyword evidence="1" id="KW-0732">Signal</keyword>
<feature type="chain" id="PRO_5046578495" evidence="1">
    <location>
        <begin position="24"/>
        <end position="53"/>
    </location>
</feature>
<evidence type="ECO:0000313" key="3">
    <source>
        <dbReference type="Proteomes" id="UP000636110"/>
    </source>
</evidence>
<dbReference type="EMBL" id="WNXC01000006">
    <property type="protein sequence ID" value="MBB2150547.1"/>
    <property type="molecule type" value="Genomic_DNA"/>
</dbReference>
<organism evidence="2 3">
    <name type="scientific">Pedobacter gandavensis</name>
    <dbReference type="NCBI Taxonomy" id="2679963"/>
    <lineage>
        <taxon>Bacteria</taxon>
        <taxon>Pseudomonadati</taxon>
        <taxon>Bacteroidota</taxon>
        <taxon>Sphingobacteriia</taxon>
        <taxon>Sphingobacteriales</taxon>
        <taxon>Sphingobacteriaceae</taxon>
        <taxon>Pedobacter</taxon>
    </lineage>
</organism>
<accession>A0ABR6EZ73</accession>
<gene>
    <name evidence="2" type="ORF">GM920_16740</name>
</gene>
<reference evidence="2 3" key="1">
    <citation type="submission" date="2019-11" db="EMBL/GenBank/DDBJ databases">
        <title>Description of Pedobacter sp. LMG 31462T.</title>
        <authorList>
            <person name="Carlier A."/>
            <person name="Qi S."/>
            <person name="Vandamme P."/>
        </authorList>
    </citation>
    <scope>NUCLEOTIDE SEQUENCE [LARGE SCALE GENOMIC DNA]</scope>
    <source>
        <strain evidence="2 3">LMG 31462</strain>
    </source>
</reference>